<organism evidence="3 4">
    <name type="scientific">Methanoregula formicica (strain DSM 22288 / NBRC 105244 / SMSP)</name>
    <dbReference type="NCBI Taxonomy" id="593750"/>
    <lineage>
        <taxon>Archaea</taxon>
        <taxon>Methanobacteriati</taxon>
        <taxon>Methanobacteriota</taxon>
        <taxon>Stenosarchaea group</taxon>
        <taxon>Methanomicrobia</taxon>
        <taxon>Methanomicrobiales</taxon>
        <taxon>Methanoregulaceae</taxon>
        <taxon>Methanoregula</taxon>
    </lineage>
</organism>
<dbReference type="InParanoid" id="L0HCY5"/>
<reference evidence="4" key="1">
    <citation type="submission" date="2011-12" db="EMBL/GenBank/DDBJ databases">
        <title>Complete sequence of Methanoregula formicicum SMSP.</title>
        <authorList>
            <person name="Lucas S."/>
            <person name="Han J."/>
            <person name="Lapidus A."/>
            <person name="Cheng J.-F."/>
            <person name="Goodwin L."/>
            <person name="Pitluck S."/>
            <person name="Peters L."/>
            <person name="Ovchinnikova G."/>
            <person name="Teshima H."/>
            <person name="Detter J.C."/>
            <person name="Han C."/>
            <person name="Tapia R."/>
            <person name="Land M."/>
            <person name="Hauser L."/>
            <person name="Kyrpides N."/>
            <person name="Ivanova N."/>
            <person name="Pagani I."/>
            <person name="Imachi H."/>
            <person name="Tamaki H."/>
            <person name="Sekiguchi Y."/>
            <person name="Kamagata Y."/>
            <person name="Cadillo-Quiroz H."/>
            <person name="Zinder S."/>
            <person name="Liu W.-T."/>
            <person name="Woyke T."/>
        </authorList>
    </citation>
    <scope>NUCLEOTIDE SEQUENCE [LARGE SCALE GENOMIC DNA]</scope>
    <source>
        <strain evidence="4">DSM 22288 / NBRC 105244 / SMSP</strain>
    </source>
</reference>
<sequence>MRFYDREKERGLMEQLYRTGPSFLVITGRRRVGKTELIKEFCTDKPALYYYVDQNKSIDILMEEYGRFTAANLDLPEYIRLTSPETLLEFLLSYEKPLVVVFDEFQRFLKIDPSFISQLQRFWDLKGKKSRIFLIISGSSVGMIRKIFLEGGAPLFKRADNILTLGPFGPKECFSVLADLGITDPAVRLDLYLLFGGTIYYYPYLFKYGCTDLESALDTLLLSDLAPLRREMSDVLIEEFGKEHATYYEILAAIAEGKCAQKEIADYTHLEPTSLPSYLRDLIDLMGIIEYRVPVTEIDRRSKMGRYFYSDNFFRFYARYIYRNMSQYQSGQYAPLKKRVLQEWRAFSGWAFEEMVRTLLREELSARYEHIGSWWNRRGDEIDLLALSSRGSLAIEIKNRELSLFESQKILADLGKKIPRVKGLSGPVTLGLAARSIAGKEILIDEGHFIRELTDMGL</sequence>
<dbReference type="Pfam" id="PF03008">
    <property type="entry name" value="DUF234"/>
    <property type="match status" value="1"/>
</dbReference>
<dbReference type="SUPFAM" id="SSF52540">
    <property type="entry name" value="P-loop containing nucleoside triphosphate hydrolases"/>
    <property type="match status" value="1"/>
</dbReference>
<protein>
    <submittedName>
        <fullName evidence="3">Putative ATPase (AAA+ superfamily)</fullName>
    </submittedName>
</protein>
<name>L0HCY5_METFS</name>
<proteinExistence type="predicted"/>
<feature type="domain" description="DUF234" evidence="2">
    <location>
        <begin position="317"/>
        <end position="409"/>
    </location>
</feature>
<dbReference type="HOGENOM" id="CLU_041137_3_0_2"/>
<dbReference type="KEGG" id="mfo:Metfor_0827"/>
<evidence type="ECO:0000259" key="1">
    <source>
        <dbReference type="Pfam" id="PF01637"/>
    </source>
</evidence>
<feature type="domain" description="ATPase" evidence="1">
    <location>
        <begin position="3"/>
        <end position="168"/>
    </location>
</feature>
<gene>
    <name evidence="3" type="ordered locus">Metfor_0827</name>
</gene>
<dbReference type="Proteomes" id="UP000010824">
    <property type="component" value="Chromosome"/>
</dbReference>
<dbReference type="PANTHER" id="PTHR34704:SF2">
    <property type="entry name" value="ATPASE"/>
    <property type="match status" value="1"/>
</dbReference>
<dbReference type="PANTHER" id="PTHR34704">
    <property type="entry name" value="ATPASE"/>
    <property type="match status" value="1"/>
</dbReference>
<dbReference type="Gene3D" id="3.40.50.300">
    <property type="entry name" value="P-loop containing nucleotide triphosphate hydrolases"/>
    <property type="match status" value="2"/>
</dbReference>
<dbReference type="GeneID" id="14310140"/>
<dbReference type="EMBL" id="CP003167">
    <property type="protein sequence ID" value="AGB01885.1"/>
    <property type="molecule type" value="Genomic_DNA"/>
</dbReference>
<keyword evidence="4" id="KW-1185">Reference proteome</keyword>
<dbReference type="eggNOG" id="arCOG03166">
    <property type="taxonomic scope" value="Archaea"/>
</dbReference>
<dbReference type="InterPro" id="IPR027417">
    <property type="entry name" value="P-loop_NTPase"/>
</dbReference>
<dbReference type="RefSeq" id="WP_015284849.1">
    <property type="nucleotide sequence ID" value="NC_019943.1"/>
</dbReference>
<accession>L0HCY5</accession>
<dbReference type="STRING" id="593750.Metfor_0827"/>
<dbReference type="InterPro" id="IPR004256">
    <property type="entry name" value="DUF234"/>
</dbReference>
<dbReference type="GO" id="GO:0005524">
    <property type="term" value="F:ATP binding"/>
    <property type="evidence" value="ECO:0007669"/>
    <property type="project" value="InterPro"/>
</dbReference>
<reference evidence="3 4" key="2">
    <citation type="journal article" date="2014" name="Genome Announc.">
        <title>Complete Genome Sequence of Methanoregula formicica SMSPT, a Mesophilic Hydrogenotrophic Methanogen Isolated from a Methanogenic Upflow Anaerobic Sludge Blanket Reactor.</title>
        <authorList>
            <person name="Yamamoto K."/>
            <person name="Tamaki H."/>
            <person name="Cadillo-Quiroz H."/>
            <person name="Imachi H."/>
            <person name="Kyrpides N."/>
            <person name="Woyke T."/>
            <person name="Goodwin L."/>
            <person name="Zinder S.H."/>
            <person name="Kamagata Y."/>
            <person name="Liu W.T."/>
        </authorList>
    </citation>
    <scope>NUCLEOTIDE SEQUENCE [LARGE SCALE GENOMIC DNA]</scope>
    <source>
        <strain evidence="4">DSM 22288 / NBRC 105244 / SMSP</strain>
    </source>
</reference>
<evidence type="ECO:0000313" key="3">
    <source>
        <dbReference type="EMBL" id="AGB01885.1"/>
    </source>
</evidence>
<dbReference type="AlphaFoldDB" id="L0HCY5"/>
<evidence type="ECO:0000313" key="4">
    <source>
        <dbReference type="Proteomes" id="UP000010824"/>
    </source>
</evidence>
<dbReference type="InterPro" id="IPR011579">
    <property type="entry name" value="ATPase_dom"/>
</dbReference>
<dbReference type="OrthoDB" id="132045at2157"/>
<dbReference type="Pfam" id="PF01637">
    <property type="entry name" value="ATPase_2"/>
    <property type="match status" value="1"/>
</dbReference>
<evidence type="ECO:0000259" key="2">
    <source>
        <dbReference type="Pfam" id="PF03008"/>
    </source>
</evidence>